<dbReference type="EMBL" id="CP045997">
    <property type="protein sequence ID" value="QHV95630.1"/>
    <property type="molecule type" value="Genomic_DNA"/>
</dbReference>
<protein>
    <submittedName>
        <fullName evidence="2">Uncharacterized protein</fullName>
    </submittedName>
</protein>
<name>A0A6P1VUH9_9BACT</name>
<accession>A0A6P1VUH9</accession>
<evidence type="ECO:0000313" key="2">
    <source>
        <dbReference type="EMBL" id="QHV95630.1"/>
    </source>
</evidence>
<feature type="compositionally biased region" description="Basic and acidic residues" evidence="1">
    <location>
        <begin position="57"/>
        <end position="67"/>
    </location>
</feature>
<organism evidence="2 3">
    <name type="scientific">Spirosoma endbachense</name>
    <dbReference type="NCBI Taxonomy" id="2666025"/>
    <lineage>
        <taxon>Bacteria</taxon>
        <taxon>Pseudomonadati</taxon>
        <taxon>Bacteroidota</taxon>
        <taxon>Cytophagia</taxon>
        <taxon>Cytophagales</taxon>
        <taxon>Cytophagaceae</taxon>
        <taxon>Spirosoma</taxon>
    </lineage>
</organism>
<reference evidence="2 3" key="1">
    <citation type="submission" date="2019-11" db="EMBL/GenBank/DDBJ databases">
        <title>Spirosoma endbachense sp. nov., isolated from a natural salt meadow.</title>
        <authorList>
            <person name="Rojas J."/>
            <person name="Ambika Manirajan B."/>
            <person name="Ratering S."/>
            <person name="Suarez C."/>
            <person name="Geissler-Plaum R."/>
            <person name="Schnell S."/>
        </authorList>
    </citation>
    <scope>NUCLEOTIDE SEQUENCE [LARGE SCALE GENOMIC DNA]</scope>
    <source>
        <strain evidence="2 3">I-24</strain>
    </source>
</reference>
<gene>
    <name evidence="2" type="ORF">GJR95_11715</name>
</gene>
<dbReference type="AlphaFoldDB" id="A0A6P1VUH9"/>
<evidence type="ECO:0000256" key="1">
    <source>
        <dbReference type="SAM" id="MobiDB-lite"/>
    </source>
</evidence>
<dbReference type="Proteomes" id="UP000464577">
    <property type="component" value="Chromosome"/>
</dbReference>
<sequence length="67" mass="7416">MNRVIAPGDRVTVTPVKKGITRQLYKATVIAWMSSGKLKVQPDGDKRQSSKLVNPNDVKKLADKQPL</sequence>
<dbReference type="KEGG" id="senf:GJR95_11715"/>
<proteinExistence type="predicted"/>
<dbReference type="RefSeq" id="WP_162386040.1">
    <property type="nucleotide sequence ID" value="NZ_CP045997.1"/>
</dbReference>
<keyword evidence="3" id="KW-1185">Reference proteome</keyword>
<evidence type="ECO:0000313" key="3">
    <source>
        <dbReference type="Proteomes" id="UP000464577"/>
    </source>
</evidence>
<feature type="region of interest" description="Disordered" evidence="1">
    <location>
        <begin position="39"/>
        <end position="67"/>
    </location>
</feature>